<gene>
    <name evidence="1" type="ORF">F3087_12915</name>
</gene>
<accession>A0A5N0EGL4</accession>
<name>A0A5N0EGL4_9NOCA</name>
<evidence type="ECO:0000313" key="2">
    <source>
        <dbReference type="Proteomes" id="UP000323876"/>
    </source>
</evidence>
<organism evidence="1 2">
    <name type="scientific">Nocardia colli</name>
    <dbReference type="NCBI Taxonomy" id="2545717"/>
    <lineage>
        <taxon>Bacteria</taxon>
        <taxon>Bacillati</taxon>
        <taxon>Actinomycetota</taxon>
        <taxon>Actinomycetes</taxon>
        <taxon>Mycobacteriales</taxon>
        <taxon>Nocardiaceae</taxon>
        <taxon>Nocardia</taxon>
    </lineage>
</organism>
<sequence length="59" mass="5972">MSEDGGTPTAGQDLSVVREIGEYVYALSEVLRNALDCTASQAPGECNAAGLGASSLDLP</sequence>
<proteinExistence type="predicted"/>
<dbReference type="Proteomes" id="UP000323876">
    <property type="component" value="Unassembled WGS sequence"/>
</dbReference>
<keyword evidence="2" id="KW-1185">Reference proteome</keyword>
<comment type="caution">
    <text evidence="1">The sequence shown here is derived from an EMBL/GenBank/DDBJ whole genome shotgun (WGS) entry which is preliminary data.</text>
</comment>
<protein>
    <submittedName>
        <fullName evidence="1">Uncharacterized protein</fullName>
    </submittedName>
</protein>
<dbReference type="AlphaFoldDB" id="A0A5N0EGL4"/>
<dbReference type="RefSeq" id="WP_150402151.1">
    <property type="nucleotide sequence ID" value="NZ_VXLC01000004.1"/>
</dbReference>
<dbReference type="EMBL" id="VXLC01000004">
    <property type="protein sequence ID" value="KAA8887980.1"/>
    <property type="molecule type" value="Genomic_DNA"/>
</dbReference>
<reference evidence="1 2" key="1">
    <citation type="submission" date="2019-09" db="EMBL/GenBank/DDBJ databases">
        <authorList>
            <person name="Wang X."/>
        </authorList>
    </citation>
    <scope>NUCLEOTIDE SEQUENCE [LARGE SCALE GENOMIC DNA]</scope>
    <source>
        <strain evidence="1 2">CICC 11023</strain>
    </source>
</reference>
<evidence type="ECO:0000313" key="1">
    <source>
        <dbReference type="EMBL" id="KAA8887980.1"/>
    </source>
</evidence>